<dbReference type="SUPFAM" id="SSF51735">
    <property type="entry name" value="NAD(P)-binding Rossmann-fold domains"/>
    <property type="match status" value="1"/>
</dbReference>
<keyword evidence="4" id="KW-1185">Reference proteome</keyword>
<dbReference type="PANTHER" id="PTHR43818:SF10">
    <property type="entry name" value="NADH-DEPENDENT DEHYDROGENASE-RELATED"/>
    <property type="match status" value="1"/>
</dbReference>
<evidence type="ECO:0000313" key="4">
    <source>
        <dbReference type="Proteomes" id="UP000315010"/>
    </source>
</evidence>
<dbReference type="EMBL" id="SJPJ01000001">
    <property type="protein sequence ID" value="TWT80259.1"/>
    <property type="molecule type" value="Genomic_DNA"/>
</dbReference>
<feature type="domain" description="Gfo/Idh/MocA-like oxidoreductase N-terminal" evidence="1">
    <location>
        <begin position="91"/>
        <end position="250"/>
    </location>
</feature>
<comment type="caution">
    <text evidence="3">The sequence shown here is derived from an EMBL/GenBank/DDBJ whole genome shotgun (WGS) entry which is preliminary data.</text>
</comment>
<protein>
    <submittedName>
        <fullName evidence="3">Inositol 2-dehydrogenase</fullName>
        <ecNumber evidence="3">1.1.1.18</ecNumber>
    </submittedName>
</protein>
<dbReference type="PANTHER" id="PTHR43818">
    <property type="entry name" value="BCDNA.GH03377"/>
    <property type="match status" value="1"/>
</dbReference>
<reference evidence="3 4" key="1">
    <citation type="submission" date="2019-02" db="EMBL/GenBank/DDBJ databases">
        <title>Deep-cultivation of Planctomycetes and their phenomic and genomic characterization uncovers novel biology.</title>
        <authorList>
            <person name="Wiegand S."/>
            <person name="Jogler M."/>
            <person name="Boedeker C."/>
            <person name="Pinto D."/>
            <person name="Vollmers J."/>
            <person name="Rivas-Marin E."/>
            <person name="Kohn T."/>
            <person name="Peeters S.H."/>
            <person name="Heuer A."/>
            <person name="Rast P."/>
            <person name="Oberbeckmann S."/>
            <person name="Bunk B."/>
            <person name="Jeske O."/>
            <person name="Meyerdierks A."/>
            <person name="Storesund J.E."/>
            <person name="Kallscheuer N."/>
            <person name="Luecker S."/>
            <person name="Lage O.M."/>
            <person name="Pohl T."/>
            <person name="Merkel B.J."/>
            <person name="Hornburger P."/>
            <person name="Mueller R.-W."/>
            <person name="Bruemmer F."/>
            <person name="Labrenz M."/>
            <person name="Spormann A.M."/>
            <person name="Op Den Camp H."/>
            <person name="Overmann J."/>
            <person name="Amann R."/>
            <person name="Jetten M.S.M."/>
            <person name="Mascher T."/>
            <person name="Medema M.H."/>
            <person name="Devos D.P."/>
            <person name="Kaster A.-K."/>
            <person name="Ovreas L."/>
            <person name="Rohde M."/>
            <person name="Galperin M.Y."/>
            <person name="Jogler C."/>
        </authorList>
    </citation>
    <scope>NUCLEOTIDE SEQUENCE [LARGE SCALE GENOMIC DNA]</scope>
    <source>
        <strain evidence="3 4">CA13</strain>
    </source>
</reference>
<dbReference type="InterPro" id="IPR036291">
    <property type="entry name" value="NAD(P)-bd_dom_sf"/>
</dbReference>
<name>A0A5C5YYV9_9BACT</name>
<evidence type="ECO:0000259" key="1">
    <source>
        <dbReference type="Pfam" id="PF01408"/>
    </source>
</evidence>
<gene>
    <name evidence="3" type="primary">iolG_6</name>
    <name evidence="3" type="ORF">CA13_16720</name>
</gene>
<dbReference type="Pfam" id="PF01408">
    <property type="entry name" value="GFO_IDH_MocA"/>
    <property type="match status" value="1"/>
</dbReference>
<dbReference type="Gene3D" id="3.40.50.720">
    <property type="entry name" value="NAD(P)-binding Rossmann-like Domain"/>
    <property type="match status" value="1"/>
</dbReference>
<sequence length="541" mass="59509">MTVEIRPDDINEGIRGLFLVRCRNQRDGEDGTMPSIEKRQEMGQVSTQGKNAMTRRTFMKSAGASAAAFNILPSHVLGFSGQVAPNSKLTIALIGCGTQGLREMAGLLSTPEVQVVAVCDPNQDSDNYVDWSRDGLRKSIANVIGKPSWRSGQAIPGGRDVGAEMTDLYYANKRAADNFKACAKYADYRELLDKEKGLDAVKIMTPDHLHATIAIAAMKAGKRVLMHKPLANRVIEARQVIETARQTGVATHFIPSSSGGDVSISAQLIRGGAIGKLLEIHNWSNRPVWPQYATLPTDTPPVPKDFDWNLWLGPSLDRPYHPNYTHAVFRGWYEFGGGAVADMGHYSLWRVFAEFGLDAPVLVESTPSHVCTLRDQVSVKIHNDYSFPAASTIRFKFAAKGERPAMDLYWYDGGMRPRTPEELERENAELPAEGMMLVGEKGKILAGFLGNNPRLLSGEKPSEMPAPTPVNLDWVKAFQGGEATSGSFLLAGPISEAFNLGAISLRLGGKRLLWDAANRKITNLPRAEKFLTRKYRKGWEI</sequence>
<dbReference type="InterPro" id="IPR043906">
    <property type="entry name" value="Gfo/Idh/MocA_OxRdtase_bact_C"/>
</dbReference>
<organism evidence="3 4">
    <name type="scientific">Novipirellula herctigrandis</name>
    <dbReference type="NCBI Taxonomy" id="2527986"/>
    <lineage>
        <taxon>Bacteria</taxon>
        <taxon>Pseudomonadati</taxon>
        <taxon>Planctomycetota</taxon>
        <taxon>Planctomycetia</taxon>
        <taxon>Pirellulales</taxon>
        <taxon>Pirellulaceae</taxon>
        <taxon>Novipirellula</taxon>
    </lineage>
</organism>
<dbReference type="InterPro" id="IPR050463">
    <property type="entry name" value="Gfo/Idh/MocA_oxidrdct_glycsds"/>
</dbReference>
<dbReference type="Proteomes" id="UP000315010">
    <property type="component" value="Unassembled WGS sequence"/>
</dbReference>
<dbReference type="GO" id="GO:0000166">
    <property type="term" value="F:nucleotide binding"/>
    <property type="evidence" value="ECO:0007669"/>
    <property type="project" value="InterPro"/>
</dbReference>
<evidence type="ECO:0000313" key="3">
    <source>
        <dbReference type="EMBL" id="TWT80259.1"/>
    </source>
</evidence>
<dbReference type="AlphaFoldDB" id="A0A5C5YYV9"/>
<dbReference type="Pfam" id="PF19051">
    <property type="entry name" value="GFO_IDH_MocA_C2"/>
    <property type="match status" value="1"/>
</dbReference>
<dbReference type="EC" id="1.1.1.18" evidence="3"/>
<dbReference type="InterPro" id="IPR000683">
    <property type="entry name" value="Gfo/Idh/MocA-like_OxRdtase_N"/>
</dbReference>
<dbReference type="GO" id="GO:0050112">
    <property type="term" value="F:inositol 2-dehydrogenase (NAD+) activity"/>
    <property type="evidence" value="ECO:0007669"/>
    <property type="project" value="UniProtKB-EC"/>
</dbReference>
<accession>A0A5C5YYV9</accession>
<proteinExistence type="predicted"/>
<keyword evidence="3" id="KW-0560">Oxidoreductase</keyword>
<evidence type="ECO:0000259" key="2">
    <source>
        <dbReference type="Pfam" id="PF19051"/>
    </source>
</evidence>
<dbReference type="RefSeq" id="WP_419194054.1">
    <property type="nucleotide sequence ID" value="NZ_SJPJ01000001.1"/>
</dbReference>
<feature type="domain" description="Gfo/Idh/MocA-like oxidoreductase bacterial type C-terminal" evidence="2">
    <location>
        <begin position="299"/>
        <end position="349"/>
    </location>
</feature>